<comment type="similarity">
    <text evidence="1 4">Belongs to the MinE family.</text>
</comment>
<dbReference type="SUPFAM" id="SSF55229">
    <property type="entry name" value="Cell division protein MinE topological specificity domain"/>
    <property type="match status" value="1"/>
</dbReference>
<evidence type="ECO:0000313" key="5">
    <source>
        <dbReference type="EMBL" id="AIQ91635.1"/>
    </source>
</evidence>
<evidence type="ECO:0000256" key="3">
    <source>
        <dbReference type="ARBA" id="ARBA00025265"/>
    </source>
</evidence>
<dbReference type="NCBIfam" id="NF001422">
    <property type="entry name" value="PRK00296.1"/>
    <property type="match status" value="1"/>
</dbReference>
<dbReference type="Pfam" id="PF03776">
    <property type="entry name" value="MinE"/>
    <property type="match status" value="1"/>
</dbReference>
<dbReference type="STRING" id="693986.MOC_3880"/>
<organism evidence="5 6">
    <name type="scientific">Methylobacterium oryzae CBMB20</name>
    <dbReference type="NCBI Taxonomy" id="693986"/>
    <lineage>
        <taxon>Bacteria</taxon>
        <taxon>Pseudomonadati</taxon>
        <taxon>Pseudomonadota</taxon>
        <taxon>Alphaproteobacteria</taxon>
        <taxon>Hyphomicrobiales</taxon>
        <taxon>Methylobacteriaceae</taxon>
        <taxon>Methylobacterium</taxon>
    </lineage>
</organism>
<name>A0A089NYL5_9HYPH</name>
<dbReference type="KEGG" id="mor:MOC_3880"/>
<dbReference type="eggNOG" id="COG0851">
    <property type="taxonomic scope" value="Bacteria"/>
</dbReference>
<dbReference type="GO" id="GO:0032955">
    <property type="term" value="P:regulation of division septum assembly"/>
    <property type="evidence" value="ECO:0007669"/>
    <property type="project" value="InterPro"/>
</dbReference>
<dbReference type="AlphaFoldDB" id="A0A089NYL5"/>
<dbReference type="Proteomes" id="UP000029492">
    <property type="component" value="Chromosome"/>
</dbReference>
<dbReference type="RefSeq" id="WP_043346685.1">
    <property type="nucleotide sequence ID" value="NZ_CP003811.1"/>
</dbReference>
<reference evidence="5 6" key="1">
    <citation type="journal article" date="2014" name="PLoS ONE">
        <title>Genome Information of Methylobacterium oryzae, a Plant-Probiotic Methylotroph in the Phyllosphere.</title>
        <authorList>
            <person name="Kwak M.J."/>
            <person name="Jeong H."/>
            <person name="Madhaiyan M."/>
            <person name="Lee Y."/>
            <person name="Sa T.M."/>
            <person name="Oh T.K."/>
            <person name="Kim J.F."/>
        </authorList>
    </citation>
    <scope>NUCLEOTIDE SEQUENCE [LARGE SCALE GENOMIC DNA]</scope>
    <source>
        <strain evidence="5 6">CBMB20</strain>
    </source>
</reference>
<protein>
    <recommendedName>
        <fullName evidence="2 4">Cell division topological specificity factor</fullName>
    </recommendedName>
</protein>
<dbReference type="InterPro" id="IPR005527">
    <property type="entry name" value="MinE"/>
</dbReference>
<comment type="function">
    <text evidence="3 4">Prevents the cell division inhibition by proteins MinC and MinD at internal division sites while permitting inhibition at polar sites. This ensures cell division at the proper site by restricting the formation of a division septum at the midpoint of the long axis of the cell.</text>
</comment>
<dbReference type="GeneID" id="96603490"/>
<evidence type="ECO:0000256" key="1">
    <source>
        <dbReference type="ARBA" id="ARBA00008168"/>
    </source>
</evidence>
<dbReference type="HAMAP" id="MF_00262">
    <property type="entry name" value="MinE"/>
    <property type="match status" value="1"/>
</dbReference>
<sequence>MSILGLFQKRSSGAVARDRLQLILAHERAESGRPDLVIQLREEILAVIANHVAVEPDKVKVTLERGEGVSTLGLDIELPLGASAKLDAKLAAKLAEVAANKGSAKPASSKKAA</sequence>
<evidence type="ECO:0000256" key="2">
    <source>
        <dbReference type="ARBA" id="ARBA00020112"/>
    </source>
</evidence>
<dbReference type="InterPro" id="IPR036707">
    <property type="entry name" value="MinE_sf"/>
</dbReference>
<gene>
    <name evidence="4 5" type="primary">minE</name>
    <name evidence="5" type="ORF">MOC_3880</name>
</gene>
<dbReference type="GO" id="GO:0051301">
    <property type="term" value="P:cell division"/>
    <property type="evidence" value="ECO:0007669"/>
    <property type="project" value="UniProtKB-KW"/>
</dbReference>
<evidence type="ECO:0000256" key="4">
    <source>
        <dbReference type="HAMAP-Rule" id="MF_00262"/>
    </source>
</evidence>
<evidence type="ECO:0000313" key="6">
    <source>
        <dbReference type="Proteomes" id="UP000029492"/>
    </source>
</evidence>
<accession>A0A089NYL5</accession>
<dbReference type="EMBL" id="CP003811">
    <property type="protein sequence ID" value="AIQ91635.1"/>
    <property type="molecule type" value="Genomic_DNA"/>
</dbReference>
<dbReference type="HOGENOM" id="CLU_137929_2_0_5"/>
<keyword evidence="4" id="KW-0131">Cell cycle</keyword>
<keyword evidence="4 5" id="KW-0132">Cell division</keyword>
<dbReference type="NCBIfam" id="TIGR01215">
    <property type="entry name" value="minE"/>
    <property type="match status" value="1"/>
</dbReference>
<proteinExistence type="inferred from homology"/>
<dbReference type="Gene3D" id="3.30.1070.10">
    <property type="entry name" value="Cell division topological specificity factor MinE"/>
    <property type="match status" value="1"/>
</dbReference>
<keyword evidence="6" id="KW-1185">Reference proteome</keyword>